<keyword evidence="1" id="KW-0472">Membrane</keyword>
<accession>A0A8J7WQ29</accession>
<dbReference type="EMBL" id="JAGSXH010000035">
    <property type="protein sequence ID" value="MBS2963812.1"/>
    <property type="molecule type" value="Genomic_DNA"/>
</dbReference>
<feature type="transmembrane region" description="Helical" evidence="1">
    <location>
        <begin position="465"/>
        <end position="485"/>
    </location>
</feature>
<name>A0A8J7WQ29_9ACTN</name>
<keyword evidence="1" id="KW-1133">Transmembrane helix</keyword>
<protein>
    <recommendedName>
        <fullName evidence="4">Membrane-associated oxidoreductase</fullName>
    </recommendedName>
</protein>
<dbReference type="RefSeq" id="WP_211467852.1">
    <property type="nucleotide sequence ID" value="NZ_JAGSXH010000035.1"/>
</dbReference>
<evidence type="ECO:0008006" key="4">
    <source>
        <dbReference type="Google" id="ProtNLM"/>
    </source>
</evidence>
<evidence type="ECO:0000313" key="2">
    <source>
        <dbReference type="EMBL" id="MBS2963812.1"/>
    </source>
</evidence>
<gene>
    <name evidence="2" type="ORF">KGA66_12190</name>
</gene>
<keyword evidence="1" id="KW-0812">Transmembrane</keyword>
<dbReference type="Proteomes" id="UP000677913">
    <property type="component" value="Unassembled WGS sequence"/>
</dbReference>
<comment type="caution">
    <text evidence="2">The sequence shown here is derived from an EMBL/GenBank/DDBJ whole genome shotgun (WGS) entry which is preliminary data.</text>
</comment>
<evidence type="ECO:0000256" key="1">
    <source>
        <dbReference type="SAM" id="Phobius"/>
    </source>
</evidence>
<dbReference type="AlphaFoldDB" id="A0A8J7WQ29"/>
<organism evidence="2 3">
    <name type="scientific">Actinocrinis puniceicyclus</name>
    <dbReference type="NCBI Taxonomy" id="977794"/>
    <lineage>
        <taxon>Bacteria</taxon>
        <taxon>Bacillati</taxon>
        <taxon>Actinomycetota</taxon>
        <taxon>Actinomycetes</taxon>
        <taxon>Catenulisporales</taxon>
        <taxon>Actinospicaceae</taxon>
        <taxon>Actinocrinis</taxon>
    </lineage>
</organism>
<keyword evidence="3" id="KW-1185">Reference proteome</keyword>
<reference evidence="2" key="1">
    <citation type="submission" date="2021-04" db="EMBL/GenBank/DDBJ databases">
        <title>Genome based classification of Actinospica acidithermotolerans sp. nov., an actinobacterium isolated from an Indonesian hot spring.</title>
        <authorList>
            <person name="Kusuma A.B."/>
            <person name="Putra K.E."/>
            <person name="Nafisah S."/>
            <person name="Loh J."/>
            <person name="Nouioui I."/>
            <person name="Goodfellow M."/>
        </authorList>
    </citation>
    <scope>NUCLEOTIDE SEQUENCE</scope>
    <source>
        <strain evidence="2">DSM 45618</strain>
    </source>
</reference>
<feature type="transmembrane region" description="Helical" evidence="1">
    <location>
        <begin position="405"/>
        <end position="423"/>
    </location>
</feature>
<proteinExistence type="predicted"/>
<evidence type="ECO:0000313" key="3">
    <source>
        <dbReference type="Proteomes" id="UP000677913"/>
    </source>
</evidence>
<feature type="transmembrane region" description="Helical" evidence="1">
    <location>
        <begin position="435"/>
        <end position="453"/>
    </location>
</feature>
<sequence length="492" mass="51583">MIGARITGSLDMSHARFDRPLIVESCYFDEPIKLVGARLAWLSLHDCVMPEVSGYYLRVEGDLDLGGSSMVGLDLFGAQVAGRLVLDGARLGSAGDRFALNAPEAVVGGGMYCNGGFVAEGGVNLYGASIGATLEFSGARLESPGRHALRAPGLKVGADLILDQGFAGVGSIDLFAAEIEGQVWLSGARLSSGSARWGLSAPLLKVRGGVYCRGGFGCDGGVNLFGAQIGSTLELEGATLTNPGGLALRAPRLSVASDVTLSRGFAATGGIDLTDAVIRGALDLEQAHLSDATIALVGAQVGTLRGEPSDAPPAWALDGLTYESLDPHPSVTRALRWLRSGAGAYHPQPYEQLARYYRGLGHDEQARTVHLAKQRHRRQGLRLAARWWGHIQDAGLGYGYRPGRALLWLIALVAALSGYFAAFPPHVVAVSAPRFQPVIYALDLLVPVLGLGQKSAYVPIGAGEWVAWAGTLAGWVLGTTILAAATRAIARN</sequence>